<dbReference type="PRINTS" id="PR00344">
    <property type="entry name" value="BCTRLSENSOR"/>
</dbReference>
<feature type="transmembrane region" description="Helical" evidence="9">
    <location>
        <begin position="37"/>
        <end position="57"/>
    </location>
</feature>
<protein>
    <recommendedName>
        <fullName evidence="2">histidine kinase</fullName>
        <ecNumber evidence="2">2.7.13.3</ecNumber>
    </recommendedName>
</protein>
<dbReference type="InterPro" id="IPR005467">
    <property type="entry name" value="His_kinase_dom"/>
</dbReference>
<accession>A0ABU1TV52</accession>
<evidence type="ECO:0000256" key="1">
    <source>
        <dbReference type="ARBA" id="ARBA00000085"/>
    </source>
</evidence>
<dbReference type="Gene3D" id="3.30.565.10">
    <property type="entry name" value="Histidine kinase-like ATPase, C-terminal domain"/>
    <property type="match status" value="1"/>
</dbReference>
<feature type="transmembrane region" description="Helical" evidence="9">
    <location>
        <begin position="129"/>
        <end position="147"/>
    </location>
</feature>
<dbReference type="SUPFAM" id="SSF55874">
    <property type="entry name" value="ATPase domain of HSP90 chaperone/DNA topoisomerase II/histidine kinase"/>
    <property type="match status" value="1"/>
</dbReference>
<keyword evidence="3" id="KW-0597">Phosphoprotein</keyword>
<dbReference type="SMART" id="SM00387">
    <property type="entry name" value="HATPase_c"/>
    <property type="match status" value="1"/>
</dbReference>
<name>A0ABU1TV52_9BACL</name>
<keyword evidence="9" id="KW-0812">Transmembrane</keyword>
<evidence type="ECO:0000313" key="11">
    <source>
        <dbReference type="EMBL" id="MDR7071081.1"/>
    </source>
</evidence>
<proteinExistence type="predicted"/>
<dbReference type="SMART" id="SM00388">
    <property type="entry name" value="HisKA"/>
    <property type="match status" value="1"/>
</dbReference>
<keyword evidence="9" id="KW-1133">Transmembrane helix</keyword>
<evidence type="ECO:0000256" key="4">
    <source>
        <dbReference type="ARBA" id="ARBA00022679"/>
    </source>
</evidence>
<keyword evidence="12" id="KW-1185">Reference proteome</keyword>
<dbReference type="Pfam" id="PF00512">
    <property type="entry name" value="HisKA"/>
    <property type="match status" value="1"/>
</dbReference>
<dbReference type="EMBL" id="JAVDWA010000001">
    <property type="protein sequence ID" value="MDR7071081.1"/>
    <property type="molecule type" value="Genomic_DNA"/>
</dbReference>
<gene>
    <name evidence="11" type="ORF">J2X07_000056</name>
</gene>
<dbReference type="EC" id="2.7.13.3" evidence="2"/>
<feature type="transmembrane region" description="Helical" evidence="9">
    <location>
        <begin position="69"/>
        <end position="93"/>
    </location>
</feature>
<keyword evidence="6 11" id="KW-0418">Kinase</keyword>
<dbReference type="CDD" id="cd00082">
    <property type="entry name" value="HisKA"/>
    <property type="match status" value="1"/>
</dbReference>
<evidence type="ECO:0000256" key="6">
    <source>
        <dbReference type="ARBA" id="ARBA00022777"/>
    </source>
</evidence>
<dbReference type="PROSITE" id="PS50109">
    <property type="entry name" value="HIS_KIN"/>
    <property type="match status" value="1"/>
</dbReference>
<dbReference type="Pfam" id="PF02518">
    <property type="entry name" value="HATPase_c"/>
    <property type="match status" value="1"/>
</dbReference>
<dbReference type="RefSeq" id="WP_310255433.1">
    <property type="nucleotide sequence ID" value="NZ_JAVDWA010000001.1"/>
</dbReference>
<evidence type="ECO:0000256" key="3">
    <source>
        <dbReference type="ARBA" id="ARBA00022553"/>
    </source>
</evidence>
<feature type="domain" description="Histidine kinase" evidence="10">
    <location>
        <begin position="206"/>
        <end position="413"/>
    </location>
</feature>
<dbReference type="SUPFAM" id="SSF47384">
    <property type="entry name" value="Homodimeric domain of signal transducing histidine kinase"/>
    <property type="match status" value="1"/>
</dbReference>
<dbReference type="InterPro" id="IPR036097">
    <property type="entry name" value="HisK_dim/P_sf"/>
</dbReference>
<evidence type="ECO:0000256" key="5">
    <source>
        <dbReference type="ARBA" id="ARBA00022741"/>
    </source>
</evidence>
<sequence length="417" mass="46427">MEITKHLLFNLSLLMLFIFVCIVWSLKKKESRISKTATVVCGIAAMWTCIAFAYELTDNTRFDLREIPVIIGGLYVGIGPILAIASIVIRGFYGLDFGFFINILIYGPLGLLLWRVYPWFWKRSSKCRVIIAIGITLLSSLATVTVMEIVNLKLNHIDALFAFLIIPPLSMLIISCTIEFVRSDLHMRQQLFKSEKLAAVEQMGAAISHEIRNPLTVSKGFVQLLEKESISADKQKEYLSLIKEGLDSAEKVIQDYLTFSKPSIDSMDELNIQHELNQIISFLIPTANQHSVLISAEFIPSIYVLGDGQKFSQCLLNVMKNGIESMPDGGTLSVSVKKKENKVIIEIKDTGVGMTKEQMNKLGEPYYSTKGANGTGLGMMVAFSVIRAMKGSVYITSELGKGTIFSLQFPAFEYAAK</sequence>
<dbReference type="Proteomes" id="UP001258181">
    <property type="component" value="Unassembled WGS sequence"/>
</dbReference>
<dbReference type="InterPro" id="IPR036890">
    <property type="entry name" value="HATPase_C_sf"/>
</dbReference>
<evidence type="ECO:0000256" key="9">
    <source>
        <dbReference type="SAM" id="Phobius"/>
    </source>
</evidence>
<dbReference type="Gene3D" id="1.10.287.130">
    <property type="match status" value="1"/>
</dbReference>
<keyword evidence="4 11" id="KW-0808">Transferase</keyword>
<dbReference type="InterPro" id="IPR003594">
    <property type="entry name" value="HATPase_dom"/>
</dbReference>
<evidence type="ECO:0000256" key="2">
    <source>
        <dbReference type="ARBA" id="ARBA00012438"/>
    </source>
</evidence>
<keyword evidence="5" id="KW-0547">Nucleotide-binding</keyword>
<dbReference type="InterPro" id="IPR004358">
    <property type="entry name" value="Sig_transdc_His_kin-like_C"/>
</dbReference>
<dbReference type="GO" id="GO:0004673">
    <property type="term" value="F:protein histidine kinase activity"/>
    <property type="evidence" value="ECO:0007669"/>
    <property type="project" value="UniProtKB-EC"/>
</dbReference>
<keyword evidence="8" id="KW-0902">Two-component regulatory system</keyword>
<dbReference type="InterPro" id="IPR003661">
    <property type="entry name" value="HisK_dim/P_dom"/>
</dbReference>
<feature type="transmembrane region" description="Helical" evidence="9">
    <location>
        <begin position="7"/>
        <end position="25"/>
    </location>
</feature>
<keyword evidence="9" id="KW-0472">Membrane</keyword>
<comment type="catalytic activity">
    <reaction evidence="1">
        <text>ATP + protein L-histidine = ADP + protein N-phospho-L-histidine.</text>
        <dbReference type="EC" id="2.7.13.3"/>
    </reaction>
</comment>
<dbReference type="PANTHER" id="PTHR43065">
    <property type="entry name" value="SENSOR HISTIDINE KINASE"/>
    <property type="match status" value="1"/>
</dbReference>
<dbReference type="PANTHER" id="PTHR43065:SF46">
    <property type="entry name" value="C4-DICARBOXYLATE TRANSPORT SENSOR PROTEIN DCTB"/>
    <property type="match status" value="1"/>
</dbReference>
<evidence type="ECO:0000259" key="10">
    <source>
        <dbReference type="PROSITE" id="PS50109"/>
    </source>
</evidence>
<evidence type="ECO:0000313" key="12">
    <source>
        <dbReference type="Proteomes" id="UP001258181"/>
    </source>
</evidence>
<feature type="transmembrane region" description="Helical" evidence="9">
    <location>
        <begin position="99"/>
        <end position="117"/>
    </location>
</feature>
<keyword evidence="7" id="KW-0067">ATP-binding</keyword>
<evidence type="ECO:0000256" key="8">
    <source>
        <dbReference type="ARBA" id="ARBA00023012"/>
    </source>
</evidence>
<reference evidence="11 12" key="1">
    <citation type="submission" date="2023-07" db="EMBL/GenBank/DDBJ databases">
        <title>Sorghum-associated microbial communities from plants grown in Nebraska, USA.</title>
        <authorList>
            <person name="Schachtman D."/>
        </authorList>
    </citation>
    <scope>NUCLEOTIDE SEQUENCE [LARGE SCALE GENOMIC DNA]</scope>
    <source>
        <strain evidence="11 12">BE211</strain>
    </source>
</reference>
<evidence type="ECO:0000256" key="7">
    <source>
        <dbReference type="ARBA" id="ARBA00022840"/>
    </source>
</evidence>
<comment type="caution">
    <text evidence="11">The sequence shown here is derived from an EMBL/GenBank/DDBJ whole genome shotgun (WGS) entry which is preliminary data.</text>
</comment>
<organism evidence="11 12">
    <name type="scientific">Fictibacillus barbaricus</name>
    <dbReference type="NCBI Taxonomy" id="182136"/>
    <lineage>
        <taxon>Bacteria</taxon>
        <taxon>Bacillati</taxon>
        <taxon>Bacillota</taxon>
        <taxon>Bacilli</taxon>
        <taxon>Bacillales</taxon>
        <taxon>Fictibacillaceae</taxon>
        <taxon>Fictibacillus</taxon>
    </lineage>
</organism>
<feature type="transmembrane region" description="Helical" evidence="9">
    <location>
        <begin position="159"/>
        <end position="181"/>
    </location>
</feature>